<organism evidence="1 2">
    <name type="scientific">Solanum commersonii</name>
    <name type="common">Commerson's wild potato</name>
    <name type="synonym">Commerson's nightshade</name>
    <dbReference type="NCBI Taxonomy" id="4109"/>
    <lineage>
        <taxon>Eukaryota</taxon>
        <taxon>Viridiplantae</taxon>
        <taxon>Streptophyta</taxon>
        <taxon>Embryophyta</taxon>
        <taxon>Tracheophyta</taxon>
        <taxon>Spermatophyta</taxon>
        <taxon>Magnoliopsida</taxon>
        <taxon>eudicotyledons</taxon>
        <taxon>Gunneridae</taxon>
        <taxon>Pentapetalae</taxon>
        <taxon>asterids</taxon>
        <taxon>lamiids</taxon>
        <taxon>Solanales</taxon>
        <taxon>Solanaceae</taxon>
        <taxon>Solanoideae</taxon>
        <taxon>Solaneae</taxon>
        <taxon>Solanum</taxon>
    </lineage>
</organism>
<dbReference type="AlphaFoldDB" id="A0A9J6AXF4"/>
<name>A0A9J6AXF4_SOLCO</name>
<dbReference type="EMBL" id="JACXVP010000001">
    <property type="protein sequence ID" value="KAG5629206.1"/>
    <property type="molecule type" value="Genomic_DNA"/>
</dbReference>
<accession>A0A9J6AXF4</accession>
<protein>
    <submittedName>
        <fullName evidence="1">Uncharacterized protein</fullName>
    </submittedName>
</protein>
<evidence type="ECO:0000313" key="1">
    <source>
        <dbReference type="EMBL" id="KAG5629206.1"/>
    </source>
</evidence>
<sequence>MRLRGPRDLRQNGQASDRARLKLSQDFVGWVRACSTPSINATYQFDIVVVESRLDMLESSLVTLCDELVHD</sequence>
<feature type="non-terminal residue" evidence="1">
    <location>
        <position position="1"/>
    </location>
</feature>
<evidence type="ECO:0000313" key="2">
    <source>
        <dbReference type="Proteomes" id="UP000824120"/>
    </source>
</evidence>
<proteinExistence type="predicted"/>
<keyword evidence="2" id="KW-1185">Reference proteome</keyword>
<comment type="caution">
    <text evidence="1">The sequence shown here is derived from an EMBL/GenBank/DDBJ whole genome shotgun (WGS) entry which is preliminary data.</text>
</comment>
<gene>
    <name evidence="1" type="ORF">H5410_000923</name>
</gene>
<reference evidence="1 2" key="1">
    <citation type="submission" date="2020-09" db="EMBL/GenBank/DDBJ databases">
        <title>De no assembly of potato wild relative species, Solanum commersonii.</title>
        <authorList>
            <person name="Cho K."/>
        </authorList>
    </citation>
    <scope>NUCLEOTIDE SEQUENCE [LARGE SCALE GENOMIC DNA]</scope>
    <source>
        <strain evidence="1">LZ3.2</strain>
        <tissue evidence="1">Leaf</tissue>
    </source>
</reference>
<dbReference type="Proteomes" id="UP000824120">
    <property type="component" value="Chromosome 1"/>
</dbReference>